<feature type="region of interest" description="Disordered" evidence="1">
    <location>
        <begin position="189"/>
        <end position="261"/>
    </location>
</feature>
<feature type="compositionally biased region" description="Basic residues" evidence="1">
    <location>
        <begin position="300"/>
        <end position="311"/>
    </location>
</feature>
<proteinExistence type="evidence at transcript level"/>
<feature type="compositionally biased region" description="Low complexity" evidence="1">
    <location>
        <begin position="189"/>
        <end position="210"/>
    </location>
</feature>
<feature type="region of interest" description="Disordered" evidence="1">
    <location>
        <begin position="433"/>
        <end position="557"/>
    </location>
</feature>
<feature type="compositionally biased region" description="Basic and acidic residues" evidence="1">
    <location>
        <begin position="453"/>
        <end position="471"/>
    </location>
</feature>
<feature type="region of interest" description="Disordered" evidence="1">
    <location>
        <begin position="1"/>
        <end position="41"/>
    </location>
</feature>
<accession>F2EI12</accession>
<feature type="region of interest" description="Disordered" evidence="1">
    <location>
        <begin position="294"/>
        <end position="321"/>
    </location>
</feature>
<sequence length="615" mass="67431">GEVGTEKRAEDDTTGLRAERGRSNGGPLGGHQAAHPAHPLRRPALLLPAARRRRPPLLRLLPPRRLAPRRRLLPFLSLPLRHHRHRHLLHHHPHPLHHHHHHHHHSVPRLLRAPRGGGRRRGGQGRVLGILGAAEVPGVPGRVLGVHAVRGREAVAAVPAGPAGVPGAALPLGARAAAVPGAGAGRVPQPVPVAGQPGRRVVRQRAAQGAHRGEGGAELDPRRRGQAPVPRRRDHVPARRRRLHRRHREAHPAPRRLHPHRARHRLRGGELGRVPAVEGHPGHVLRATGFARGAGAVRAGARRPRHDRRPRLQPPHLPGPRLRHGALLPLPHPLAPLRWTVPDRGRPRVAPRRVLDPVRAADQLEEVLEGVGEEQGGPQRRAGGDRGGRPEPLLEEDQGGRRHRRLAETRQPRRLQGILEGRQVPAFLLQEKRRRSMVRQDGGLRDATAGGLGRERGGRRRGEEMAAEAHRRAAQGLPGHGEGRDGQGVLAGHGAVEEEGPPLQGGDQPVRAERTVPQRARHERPPRRFRGGAGELPAVGHEHGPDRGQLQRTRGGLRARPHRKLPGLVRGHVHLSTDLRSHPCRLRVHSVQEQVVTYCNLHQNSPVICVSVYPL</sequence>
<feature type="region of interest" description="Disordered" evidence="1">
    <location>
        <begin position="92"/>
        <end position="122"/>
    </location>
</feature>
<feature type="compositionally biased region" description="Basic and acidic residues" evidence="1">
    <location>
        <begin position="1"/>
        <end position="11"/>
    </location>
</feature>
<dbReference type="EMBL" id="AK375789">
    <property type="protein sequence ID" value="BAK06984.1"/>
    <property type="molecule type" value="mRNA"/>
</dbReference>
<organism evidence="2">
    <name type="scientific">Hordeum vulgare subsp. vulgare</name>
    <name type="common">Domesticated barley</name>
    <dbReference type="NCBI Taxonomy" id="112509"/>
    <lineage>
        <taxon>Eukaryota</taxon>
        <taxon>Viridiplantae</taxon>
        <taxon>Streptophyta</taxon>
        <taxon>Embryophyta</taxon>
        <taxon>Tracheophyta</taxon>
        <taxon>Spermatophyta</taxon>
        <taxon>Magnoliopsida</taxon>
        <taxon>Liliopsida</taxon>
        <taxon>Poales</taxon>
        <taxon>Poaceae</taxon>
        <taxon>BOP clade</taxon>
        <taxon>Pooideae</taxon>
        <taxon>Triticodae</taxon>
        <taxon>Triticeae</taxon>
        <taxon>Hordeinae</taxon>
        <taxon>Hordeum</taxon>
    </lineage>
</organism>
<feature type="compositionally biased region" description="Basic residues" evidence="1">
    <location>
        <begin position="92"/>
        <end position="107"/>
    </location>
</feature>
<reference evidence="2" key="1">
    <citation type="journal article" date="2011" name="Plant Physiol.">
        <title>Comprehensive sequence analysis of 24,783 barley full-length cDNAs derived from 12 clone libraries.</title>
        <authorList>
            <person name="Matsumoto T."/>
            <person name="Tanaka T."/>
            <person name="Sakai H."/>
            <person name="Amano N."/>
            <person name="Kanamori H."/>
            <person name="Kurita K."/>
            <person name="Kikuta A."/>
            <person name="Kamiya K."/>
            <person name="Yamamoto M."/>
            <person name="Ikawa H."/>
            <person name="Fujii N."/>
            <person name="Hori K."/>
            <person name="Itoh T."/>
            <person name="Sato K."/>
        </authorList>
    </citation>
    <scope>NUCLEOTIDE SEQUENCE</scope>
    <source>
        <tissue evidence="2">Flower</tissue>
    </source>
</reference>
<feature type="compositionally biased region" description="Basic residues" evidence="1">
    <location>
        <begin position="230"/>
        <end position="261"/>
    </location>
</feature>
<dbReference type="AlphaFoldDB" id="F2EI12"/>
<evidence type="ECO:0000313" key="2">
    <source>
        <dbReference type="EMBL" id="BAK06984.1"/>
    </source>
</evidence>
<name>F2EI12_HORVV</name>
<evidence type="ECO:0000256" key="1">
    <source>
        <dbReference type="SAM" id="MobiDB-lite"/>
    </source>
</evidence>
<protein>
    <submittedName>
        <fullName evidence="2">Predicted protein</fullName>
    </submittedName>
</protein>
<feature type="region of interest" description="Disordered" evidence="1">
    <location>
        <begin position="367"/>
        <end position="416"/>
    </location>
</feature>
<feature type="compositionally biased region" description="Basic and acidic residues" evidence="1">
    <location>
        <begin position="211"/>
        <end position="223"/>
    </location>
</feature>
<feature type="non-terminal residue" evidence="2">
    <location>
        <position position="1"/>
    </location>
</feature>
<feature type="compositionally biased region" description="Basic residues" evidence="1">
    <location>
        <begin position="519"/>
        <end position="530"/>
    </location>
</feature>